<organism evidence="5 6">
    <name type="scientific">Thalassomonas haliotis</name>
    <dbReference type="NCBI Taxonomy" id="485448"/>
    <lineage>
        <taxon>Bacteria</taxon>
        <taxon>Pseudomonadati</taxon>
        <taxon>Pseudomonadota</taxon>
        <taxon>Gammaproteobacteria</taxon>
        <taxon>Alteromonadales</taxon>
        <taxon>Colwelliaceae</taxon>
        <taxon>Thalassomonas</taxon>
    </lineage>
</organism>
<keyword evidence="3" id="KW-0325">Glycoprotein</keyword>
<reference evidence="5 6" key="1">
    <citation type="journal article" date="2022" name="Mar. Drugs">
        <title>Bioassay-Guided Fractionation Leads to the Detection of Cholic Acid Generated by the Rare Thalassomonas sp.</title>
        <authorList>
            <person name="Pheiffer F."/>
            <person name="Schneider Y.K."/>
            <person name="Hansen E.H."/>
            <person name="Andersen J.H."/>
            <person name="Isaksson J."/>
            <person name="Busche T."/>
            <person name="R C."/>
            <person name="Kalinowski J."/>
            <person name="Zyl L.V."/>
            <person name="Trindade M."/>
        </authorList>
    </citation>
    <scope>NUCLEOTIDE SEQUENCE [LARGE SCALE GENOMIC DNA]</scope>
    <source>
        <strain evidence="5 6">A5K-61T</strain>
    </source>
</reference>
<dbReference type="Gene3D" id="1.10.640.10">
    <property type="entry name" value="Haem peroxidase domain superfamily, animal type"/>
    <property type="match status" value="1"/>
</dbReference>
<dbReference type="SUPFAM" id="SSF48113">
    <property type="entry name" value="Heme-dependent peroxidases"/>
    <property type="match status" value="1"/>
</dbReference>
<comment type="subcellular location">
    <subcellularLocation>
        <location evidence="1">Secreted</location>
    </subcellularLocation>
</comment>
<keyword evidence="2" id="KW-0964">Secreted</keyword>
<evidence type="ECO:0000256" key="3">
    <source>
        <dbReference type="ARBA" id="ARBA00023180"/>
    </source>
</evidence>
<dbReference type="EMBL" id="CP059693">
    <property type="protein sequence ID" value="WDE11983.1"/>
    <property type="molecule type" value="Genomic_DNA"/>
</dbReference>
<dbReference type="PANTHER" id="PTHR11475:SF4">
    <property type="entry name" value="CHORION PEROXIDASE"/>
    <property type="match status" value="1"/>
</dbReference>
<proteinExistence type="predicted"/>
<gene>
    <name evidence="5" type="ORF">H3N35_00375</name>
</gene>
<evidence type="ECO:0008006" key="7">
    <source>
        <dbReference type="Google" id="ProtNLM"/>
    </source>
</evidence>
<dbReference type="InterPro" id="IPR019791">
    <property type="entry name" value="Haem_peroxidase_animal"/>
</dbReference>
<keyword evidence="6" id="KW-1185">Reference proteome</keyword>
<dbReference type="PANTHER" id="PTHR11475">
    <property type="entry name" value="OXIDASE/PEROXIDASE"/>
    <property type="match status" value="1"/>
</dbReference>
<evidence type="ECO:0000313" key="6">
    <source>
        <dbReference type="Proteomes" id="UP001215231"/>
    </source>
</evidence>
<dbReference type="InterPro" id="IPR010255">
    <property type="entry name" value="Haem_peroxidase_sf"/>
</dbReference>
<protein>
    <recommendedName>
        <fullName evidence="7">Heme peroxidase</fullName>
    </recommendedName>
</protein>
<evidence type="ECO:0000313" key="5">
    <source>
        <dbReference type="EMBL" id="WDE11983.1"/>
    </source>
</evidence>
<feature type="region of interest" description="Disordered" evidence="4">
    <location>
        <begin position="112"/>
        <end position="142"/>
    </location>
</feature>
<feature type="compositionally biased region" description="Basic and acidic residues" evidence="4">
    <location>
        <begin position="120"/>
        <end position="142"/>
    </location>
</feature>
<dbReference type="Pfam" id="PF03098">
    <property type="entry name" value="An_peroxidase"/>
    <property type="match status" value="1"/>
</dbReference>
<dbReference type="PROSITE" id="PS50292">
    <property type="entry name" value="PEROXIDASE_3"/>
    <property type="match status" value="1"/>
</dbReference>
<name>A0ABY7VEK8_9GAMM</name>
<dbReference type="Proteomes" id="UP001215231">
    <property type="component" value="Chromosome"/>
</dbReference>
<evidence type="ECO:0000256" key="4">
    <source>
        <dbReference type="SAM" id="MobiDB-lite"/>
    </source>
</evidence>
<dbReference type="InterPro" id="IPR037120">
    <property type="entry name" value="Haem_peroxidase_sf_animal"/>
</dbReference>
<sequence length="494" mass="56501">MNQISLTKGSFFSLFNLPPTRFKKEALTKLGEVMTQVRINGPSPVDAGYVYLGQFITHDATRLMRGSSDNIEDDVPINELQQLRTPSLELDSVYGEGFDDPEVAVDQQTGKMRLGPTYDSEGRIRAENDLPRKEDLTPKTKDNRNDENLLIAQMHVQFLKLHNFFVDEISKKIKARLTAKELYERARKECILHYQQVVLHDFLYEMIDENVWNHVVIDKKRNLWNTTYAEEARMPLEFSAAAFRFGHSMVRSDYTINYDIGNVDLKTLFIMTGKGGMNGHAGLPVNYVIDWSLYFSLLAKSEPKPLGFNLAEKINLSLSFIPPFREGRKKISLLNLLRGNELSLPDSQTLIKFLKKEYSELTRDLKLKELTTDELNPEVEIVINGKTIRKRILDEVGTEYGFDIKTPLWYYILAEAQSNKNNRKSGHKLGTLGSLIVAEVIYSLILLSKPSIFDKYTRWSNYIPKQTGNNGGQSHYKFIDLLSAINPDMAISHS</sequence>
<evidence type="ECO:0000256" key="2">
    <source>
        <dbReference type="ARBA" id="ARBA00022525"/>
    </source>
</evidence>
<dbReference type="RefSeq" id="WP_274052210.1">
    <property type="nucleotide sequence ID" value="NZ_CP059693.1"/>
</dbReference>
<evidence type="ECO:0000256" key="1">
    <source>
        <dbReference type="ARBA" id="ARBA00004613"/>
    </source>
</evidence>
<accession>A0ABY7VEK8</accession>